<keyword evidence="3" id="KW-1185">Reference proteome</keyword>
<feature type="transmembrane region" description="Helical" evidence="1">
    <location>
        <begin position="29"/>
        <end position="45"/>
    </location>
</feature>
<organism evidence="2 3">
    <name type="scientific">[Clostridium] fimetarium</name>
    <dbReference type="NCBI Taxonomy" id="99656"/>
    <lineage>
        <taxon>Bacteria</taxon>
        <taxon>Bacillati</taxon>
        <taxon>Bacillota</taxon>
        <taxon>Clostridia</taxon>
        <taxon>Lachnospirales</taxon>
        <taxon>Lachnospiraceae</taxon>
    </lineage>
</organism>
<dbReference type="PANTHER" id="PTHR34351">
    <property type="entry name" value="SLR1927 PROTEIN-RELATED"/>
    <property type="match status" value="1"/>
</dbReference>
<dbReference type="STRING" id="99656.SAMN05421659_107127"/>
<dbReference type="EMBL" id="FOJI01000007">
    <property type="protein sequence ID" value="SEW23867.1"/>
    <property type="molecule type" value="Genomic_DNA"/>
</dbReference>
<accession>A0A1I0QA18</accession>
<sequence>MLKRKILYLVALVCVLSVNILYIEYTPFILLIIMILFPIVIRVFLKIQTNHLEIQISIQDKIVSQGDTVVIKTKIHNTFIFPTPNIVLKFRVRYLNYDVDNVHTINSSVRGNRVFELNTNLIMNYCGTVYLYVEQVRLFDYLSLFKVKGRCFYNSSIVVMPKLYKPTHDNERAYNAYVSEVDEYSQDKSGDDPSEIFDLREYADGDNLNRIHWKLSSRGESLIVKEYSCPIAKTELILVELLATSSKAGKKNIDYIYQTVYALGNYFWHNEISFKLAYYDISSCNLKCITIDSFEKLQSAVINIIEMKVYKEPYAWNNFWISEISEDARIHYIMSKAYENLEYMDAKVGKNGGCIGENNIILADENNIQEIVDLFYLKV</sequence>
<keyword evidence="1" id="KW-0812">Transmembrane</keyword>
<keyword evidence="1" id="KW-0472">Membrane</keyword>
<evidence type="ECO:0000313" key="3">
    <source>
        <dbReference type="Proteomes" id="UP000199701"/>
    </source>
</evidence>
<reference evidence="2 3" key="1">
    <citation type="submission" date="2016-10" db="EMBL/GenBank/DDBJ databases">
        <authorList>
            <person name="de Groot N.N."/>
        </authorList>
    </citation>
    <scope>NUCLEOTIDE SEQUENCE [LARGE SCALE GENOMIC DNA]</scope>
    <source>
        <strain evidence="2 3">DSM 9179</strain>
    </source>
</reference>
<dbReference type="RefSeq" id="WP_139197257.1">
    <property type="nucleotide sequence ID" value="NZ_FOJI01000007.1"/>
</dbReference>
<protein>
    <submittedName>
        <fullName evidence="2">Uncharacterized protein</fullName>
    </submittedName>
</protein>
<gene>
    <name evidence="2" type="ORF">SAMN05421659_107127</name>
</gene>
<keyword evidence="1" id="KW-1133">Transmembrane helix</keyword>
<evidence type="ECO:0000313" key="2">
    <source>
        <dbReference type="EMBL" id="SEW23867.1"/>
    </source>
</evidence>
<dbReference type="AlphaFoldDB" id="A0A1I0QA18"/>
<dbReference type="OrthoDB" id="9778037at2"/>
<evidence type="ECO:0000256" key="1">
    <source>
        <dbReference type="SAM" id="Phobius"/>
    </source>
</evidence>
<name>A0A1I0QA18_9FIRM</name>
<dbReference type="Proteomes" id="UP000199701">
    <property type="component" value="Unassembled WGS sequence"/>
</dbReference>
<proteinExistence type="predicted"/>